<accession>A0A6L2PFY6</accession>
<dbReference type="EMBL" id="BLKM01000109">
    <property type="protein sequence ID" value="GFG29007.1"/>
    <property type="molecule type" value="Genomic_DNA"/>
</dbReference>
<evidence type="ECO:0000313" key="3">
    <source>
        <dbReference type="Proteomes" id="UP000502823"/>
    </source>
</evidence>
<organism evidence="2 3">
    <name type="scientific">Coptotermes formosanus</name>
    <name type="common">Formosan subterranean termite</name>
    <dbReference type="NCBI Taxonomy" id="36987"/>
    <lineage>
        <taxon>Eukaryota</taxon>
        <taxon>Metazoa</taxon>
        <taxon>Ecdysozoa</taxon>
        <taxon>Arthropoda</taxon>
        <taxon>Hexapoda</taxon>
        <taxon>Insecta</taxon>
        <taxon>Pterygota</taxon>
        <taxon>Neoptera</taxon>
        <taxon>Polyneoptera</taxon>
        <taxon>Dictyoptera</taxon>
        <taxon>Blattodea</taxon>
        <taxon>Blattoidea</taxon>
        <taxon>Termitoidae</taxon>
        <taxon>Rhinotermitidae</taxon>
        <taxon>Coptotermes</taxon>
    </lineage>
</organism>
<evidence type="ECO:0000313" key="2">
    <source>
        <dbReference type="EMBL" id="GFG29007.1"/>
    </source>
</evidence>
<gene>
    <name evidence="2" type="ORF">Cfor_10553</name>
</gene>
<reference evidence="3" key="1">
    <citation type="submission" date="2020-01" db="EMBL/GenBank/DDBJ databases">
        <title>Draft genome sequence of the Termite Coptotermes fromosanus.</title>
        <authorList>
            <person name="Itakura S."/>
            <person name="Yosikawa Y."/>
            <person name="Umezawa K."/>
        </authorList>
    </citation>
    <scope>NUCLEOTIDE SEQUENCE [LARGE SCALE GENOMIC DNA]</scope>
</reference>
<feature type="region of interest" description="Disordered" evidence="1">
    <location>
        <begin position="41"/>
        <end position="64"/>
    </location>
</feature>
<comment type="caution">
    <text evidence="2">The sequence shown here is derived from an EMBL/GenBank/DDBJ whole genome shotgun (WGS) entry which is preliminary data.</text>
</comment>
<dbReference type="InParanoid" id="A0A6L2PFY6"/>
<dbReference type="AlphaFoldDB" id="A0A6L2PFY6"/>
<name>A0A6L2PFY6_COPFO</name>
<proteinExistence type="predicted"/>
<keyword evidence="3" id="KW-1185">Reference proteome</keyword>
<dbReference type="Proteomes" id="UP000502823">
    <property type="component" value="Unassembled WGS sequence"/>
</dbReference>
<evidence type="ECO:0000256" key="1">
    <source>
        <dbReference type="SAM" id="MobiDB-lite"/>
    </source>
</evidence>
<protein>
    <submittedName>
        <fullName evidence="2">Uncharacterized protein</fullName>
    </submittedName>
</protein>
<sequence length="64" mass="6905">MAMIKSRLLNQRSLASTIIGVIPKEPEQHLDVSVSNKHLMQSENGRGAKCDKSMAEGNSVPEAA</sequence>